<dbReference type="SUPFAM" id="SSF46785">
    <property type="entry name" value="Winged helix' DNA-binding domain"/>
    <property type="match status" value="1"/>
</dbReference>
<dbReference type="CDD" id="cd23763">
    <property type="entry name" value="ASKHA_ATPase_ROK"/>
    <property type="match status" value="1"/>
</dbReference>
<dbReference type="PANTHER" id="PTHR18964">
    <property type="entry name" value="ROK (REPRESSOR, ORF, KINASE) FAMILY"/>
    <property type="match status" value="1"/>
</dbReference>
<evidence type="ECO:0000313" key="3">
    <source>
        <dbReference type="Proteomes" id="UP001602245"/>
    </source>
</evidence>
<dbReference type="PANTHER" id="PTHR18964:SF149">
    <property type="entry name" value="BIFUNCTIONAL UDP-N-ACETYLGLUCOSAMINE 2-EPIMERASE_N-ACETYLMANNOSAMINE KINASE"/>
    <property type="match status" value="1"/>
</dbReference>
<dbReference type="Proteomes" id="UP001602245">
    <property type="component" value="Unassembled WGS sequence"/>
</dbReference>
<name>A0ABW6WBZ4_9ACTN</name>
<comment type="similarity">
    <text evidence="1">Belongs to the ROK (NagC/XylR) family.</text>
</comment>
<reference evidence="2 3" key="1">
    <citation type="submission" date="2024-10" db="EMBL/GenBank/DDBJ databases">
        <title>The Natural Products Discovery Center: Release of the First 8490 Sequenced Strains for Exploring Actinobacteria Biosynthetic Diversity.</title>
        <authorList>
            <person name="Kalkreuter E."/>
            <person name="Kautsar S.A."/>
            <person name="Yang D."/>
            <person name="Bader C.D."/>
            <person name="Teijaro C.N."/>
            <person name="Fluegel L."/>
            <person name="Davis C.M."/>
            <person name="Simpson J.R."/>
            <person name="Lauterbach L."/>
            <person name="Steele A.D."/>
            <person name="Gui C."/>
            <person name="Meng S."/>
            <person name="Li G."/>
            <person name="Viehrig K."/>
            <person name="Ye F."/>
            <person name="Su P."/>
            <person name="Kiefer A.F."/>
            <person name="Nichols A."/>
            <person name="Cepeda A.J."/>
            <person name="Yan W."/>
            <person name="Fan B."/>
            <person name="Jiang Y."/>
            <person name="Adhikari A."/>
            <person name="Zheng C.-J."/>
            <person name="Schuster L."/>
            <person name="Cowan T.M."/>
            <person name="Smanski M.J."/>
            <person name="Chevrette M.G."/>
            <person name="De Carvalho L.P.S."/>
            <person name="Shen B."/>
        </authorList>
    </citation>
    <scope>NUCLEOTIDE SEQUENCE [LARGE SCALE GENOMIC DNA]</scope>
    <source>
        <strain evidence="2 3">NPDC000087</strain>
    </source>
</reference>
<dbReference type="Pfam" id="PF13412">
    <property type="entry name" value="HTH_24"/>
    <property type="match status" value="1"/>
</dbReference>
<dbReference type="InterPro" id="IPR043129">
    <property type="entry name" value="ATPase_NBD"/>
</dbReference>
<dbReference type="InterPro" id="IPR036388">
    <property type="entry name" value="WH-like_DNA-bd_sf"/>
</dbReference>
<dbReference type="InterPro" id="IPR000600">
    <property type="entry name" value="ROK"/>
</dbReference>
<gene>
    <name evidence="2" type="ORF">ACFY35_11375</name>
</gene>
<keyword evidence="3" id="KW-1185">Reference proteome</keyword>
<sequence>MAVSGSAARPRLIRALNEQLMLDHIRTTGSLSRADLARISGLAKNTVSLALGNLERAGLVRPAGVRTGVPGPAAVLYEVNPDSGFVLGLDVGGQYLRGAIADSAGAVRARATLRARARTGHGRVAALAKLGADLRAEAGFGPGALGQTVLGSPGIYDPAHDTLTLAAGLPGWGEPAVLRELRRTFGTEMVLENDIDAAALAEQAHGHGRDVTSFAFISVGTGIGMGLVIDGKLHRGAHGAAGEIGFLPMDDDRVDLDDVRRLGGGLETVASAGGIVRAARLAGMHGPLSARTVFEAAARGDARARGVVEAEAVLIARAVCAVIAVADPHLIVLGGGVGQAADFLERVAARVRELAPVEPAMRVSALGNDAVVDGCLAAGADRLWERLTAGLAPDTTAIGGIREPV</sequence>
<dbReference type="Gene3D" id="1.10.10.10">
    <property type="entry name" value="Winged helix-like DNA-binding domain superfamily/Winged helix DNA-binding domain"/>
    <property type="match status" value="1"/>
</dbReference>
<organism evidence="2 3">
    <name type="scientific">Paractinoplanes globisporus</name>
    <dbReference type="NCBI Taxonomy" id="113565"/>
    <lineage>
        <taxon>Bacteria</taxon>
        <taxon>Bacillati</taxon>
        <taxon>Actinomycetota</taxon>
        <taxon>Actinomycetes</taxon>
        <taxon>Micromonosporales</taxon>
        <taxon>Micromonosporaceae</taxon>
        <taxon>Paractinoplanes</taxon>
    </lineage>
</organism>
<proteinExistence type="inferred from homology"/>
<evidence type="ECO:0000313" key="2">
    <source>
        <dbReference type="EMBL" id="MFF5290035.1"/>
    </source>
</evidence>
<dbReference type="EMBL" id="JBIAZU010000002">
    <property type="protein sequence ID" value="MFF5290035.1"/>
    <property type="molecule type" value="Genomic_DNA"/>
</dbReference>
<accession>A0ABW6WBZ4</accession>
<dbReference type="SUPFAM" id="SSF53067">
    <property type="entry name" value="Actin-like ATPase domain"/>
    <property type="match status" value="1"/>
</dbReference>
<dbReference type="RefSeq" id="WP_020511429.1">
    <property type="nucleotide sequence ID" value="NZ_JBIAZU010000002.1"/>
</dbReference>
<dbReference type="Pfam" id="PF00480">
    <property type="entry name" value="ROK"/>
    <property type="match status" value="1"/>
</dbReference>
<dbReference type="Gene3D" id="3.30.420.40">
    <property type="match status" value="2"/>
</dbReference>
<protein>
    <submittedName>
        <fullName evidence="2">ROK family protein</fullName>
    </submittedName>
</protein>
<evidence type="ECO:0000256" key="1">
    <source>
        <dbReference type="ARBA" id="ARBA00006479"/>
    </source>
</evidence>
<comment type="caution">
    <text evidence="2">The sequence shown here is derived from an EMBL/GenBank/DDBJ whole genome shotgun (WGS) entry which is preliminary data.</text>
</comment>
<dbReference type="InterPro" id="IPR036390">
    <property type="entry name" value="WH_DNA-bd_sf"/>
</dbReference>